<dbReference type="GO" id="GO:0016787">
    <property type="term" value="F:hydrolase activity"/>
    <property type="evidence" value="ECO:0007669"/>
    <property type="project" value="UniProtKB-KW"/>
</dbReference>
<dbReference type="Pfam" id="PF08706">
    <property type="entry name" value="D5_N"/>
    <property type="match status" value="1"/>
</dbReference>
<name>A0AAW5TIW0_9LACT</name>
<keyword evidence="3" id="KW-0347">Helicase</keyword>
<feature type="domain" description="SF3 helicase" evidence="5">
    <location>
        <begin position="512"/>
        <end position="667"/>
    </location>
</feature>
<accession>A0AAW5TIW0</accession>
<gene>
    <name evidence="6" type="ORF">M2256_000349</name>
</gene>
<evidence type="ECO:0000259" key="5">
    <source>
        <dbReference type="PROSITE" id="PS51206"/>
    </source>
</evidence>
<dbReference type="PANTHER" id="PTHR35372:SF2">
    <property type="entry name" value="SF3 HELICASE DOMAIN-CONTAINING PROTEIN"/>
    <property type="match status" value="1"/>
</dbReference>
<dbReference type="InterPro" id="IPR045455">
    <property type="entry name" value="NrS-1_pol-like_helicase"/>
</dbReference>
<dbReference type="InterPro" id="IPR004968">
    <property type="entry name" value="DNA_primase/NTPase_C"/>
</dbReference>
<evidence type="ECO:0000313" key="7">
    <source>
        <dbReference type="Proteomes" id="UP001207687"/>
    </source>
</evidence>
<dbReference type="Gene3D" id="3.40.50.300">
    <property type="entry name" value="P-loop containing nucleotide triphosphate hydrolases"/>
    <property type="match status" value="1"/>
</dbReference>
<dbReference type="Pfam" id="PF03288">
    <property type="entry name" value="Pox_D5"/>
    <property type="match status" value="1"/>
</dbReference>
<dbReference type="GO" id="GO:0004386">
    <property type="term" value="F:helicase activity"/>
    <property type="evidence" value="ECO:0007669"/>
    <property type="project" value="UniProtKB-KW"/>
</dbReference>
<dbReference type="EMBL" id="JAOQNN010000001">
    <property type="protein sequence ID" value="MCW2279891.1"/>
    <property type="molecule type" value="Genomic_DNA"/>
</dbReference>
<dbReference type="PANTHER" id="PTHR35372">
    <property type="entry name" value="ATP BINDING PROTEIN-RELATED"/>
    <property type="match status" value="1"/>
</dbReference>
<dbReference type="SUPFAM" id="SSF52540">
    <property type="entry name" value="P-loop containing nucleoside triphosphate hydrolases"/>
    <property type="match status" value="1"/>
</dbReference>
<organism evidence="6 7">
    <name type="scientific">Lactococcus lactis</name>
    <dbReference type="NCBI Taxonomy" id="1358"/>
    <lineage>
        <taxon>Bacteria</taxon>
        <taxon>Bacillati</taxon>
        <taxon>Bacillota</taxon>
        <taxon>Bacilli</taxon>
        <taxon>Lactobacillales</taxon>
        <taxon>Streptococcaceae</taxon>
        <taxon>Lactococcus</taxon>
    </lineage>
</organism>
<dbReference type="NCBIfam" id="TIGR01613">
    <property type="entry name" value="primase_Cterm"/>
    <property type="match status" value="1"/>
</dbReference>
<protein>
    <submittedName>
        <fullName evidence="6">DNA primase/helicase</fullName>
    </submittedName>
</protein>
<keyword evidence="2" id="KW-0378">Hydrolase</keyword>
<evidence type="ECO:0000256" key="3">
    <source>
        <dbReference type="ARBA" id="ARBA00022806"/>
    </source>
</evidence>
<dbReference type="AlphaFoldDB" id="A0AAW5TIW0"/>
<dbReference type="PROSITE" id="PS51206">
    <property type="entry name" value="SF3_HELICASE_1"/>
    <property type="match status" value="1"/>
</dbReference>
<dbReference type="InterPro" id="IPR014015">
    <property type="entry name" value="Helicase_SF3_DNA-vir"/>
</dbReference>
<comment type="caution">
    <text evidence="6">The sequence shown here is derived from an EMBL/GenBank/DDBJ whole genome shotgun (WGS) entry which is preliminary data.</text>
</comment>
<dbReference type="GO" id="GO:0005524">
    <property type="term" value="F:ATP binding"/>
    <property type="evidence" value="ECO:0007669"/>
    <property type="project" value="UniProtKB-KW"/>
</dbReference>
<evidence type="ECO:0000256" key="1">
    <source>
        <dbReference type="ARBA" id="ARBA00022741"/>
    </source>
</evidence>
<proteinExistence type="predicted"/>
<dbReference type="RefSeq" id="WP_264653678.1">
    <property type="nucleotide sequence ID" value="NZ_JAOQNN010000001.1"/>
</dbReference>
<dbReference type="InterPro" id="IPR027417">
    <property type="entry name" value="P-loop_NTPase"/>
</dbReference>
<keyword evidence="4" id="KW-0067">ATP-binding</keyword>
<evidence type="ECO:0000256" key="4">
    <source>
        <dbReference type="ARBA" id="ARBA00022840"/>
    </source>
</evidence>
<keyword evidence="1" id="KW-0547">Nucleotide-binding</keyword>
<dbReference type="InterPro" id="IPR014818">
    <property type="entry name" value="Phage/plasmid_primase_P4_C"/>
</dbReference>
<dbReference type="InterPro" id="IPR006500">
    <property type="entry name" value="Helicase_put_C_phage/plasmid"/>
</dbReference>
<reference evidence="6" key="1">
    <citation type="submission" date="2023-08" db="EMBL/GenBank/DDBJ databases">
        <title>Genomic analyses of the natural microbiome of Caenorhabditis elegans.</title>
        <authorList>
            <person name="Samuel B."/>
        </authorList>
    </citation>
    <scope>NUCLEOTIDE SEQUENCE</scope>
    <source>
        <strain evidence="6">BIGb0220</strain>
    </source>
</reference>
<sequence>MTIELAISTATKRNSKTWKNQSISWLDFKNRLKEPTVTQETMAEYAKMTTAQKGEVKDVGGFVAGHLKNGQRKKGHVVKRSMITLDADYPCKELWEDFLMMYDCAALIYSTHSHKSEKPRYRLIVPLAREVSPEEYVPIALKIAANLGLDNFDDTTYQPERLMYWGSHSRDAEYVFLENEAKFLNPDDVLNEYPDWTDISYWPELPKAQKMLAREVKKAGEPTEKPGLIGAFCRQYTISEAIKEFIPEVYLSTTHADRYTYAEGSTSGGLVVYDDKFAYSHHSTDPAGEQLVNAWDMVRIHKFIELDDETKEGAKINSLPSSKAMIDFALKIPAVKAEMDKMTLGETVKEFEDYVDSEELPKDDEAWLTYNDSGKPVLDYNALAKRITLEIPIFYNDKEFSYYERMYGIWRRNGEKFIESYIGKVKLRKHTRRNHLGETMANIKTESHSANDMPDKPVNLIVLKKGIYDIHTGKYTPGFDSKLYARSCHPIDFDPKADCPTFDGYLRLVVGENKATIYEWIGFLFYGSYAFQKIMFLYGGGGTGKSTLIKIIQDMIGDEATSAVSLEALVKEPHAMPVLFGKTANFDADAKPEFLKDGAILKKLTGDDPIYANPKNDKQFWFRNFAKLTFSMNSMPAMTDHSGGLARRAMIIKMDTKVTAAMMKQYPLELILQETPGIFNKAMRHFREALKRRAFTETDSMKAELQDWLEGNDTVAMFIKEATETVLDSYTEAADLFSAYKTYSMSSNYKPLGRNKFYDRLEELGYERVKKKVNNIKNPRWMVKELRPIITDFE</sequence>
<dbReference type="InterPro" id="IPR051620">
    <property type="entry name" value="ORF904-like_C"/>
</dbReference>
<evidence type="ECO:0000313" key="6">
    <source>
        <dbReference type="EMBL" id="MCW2279891.1"/>
    </source>
</evidence>
<dbReference type="Proteomes" id="UP001207687">
    <property type="component" value="Unassembled WGS sequence"/>
</dbReference>
<dbReference type="SMART" id="SM00885">
    <property type="entry name" value="D5_N"/>
    <property type="match status" value="1"/>
</dbReference>
<evidence type="ECO:0000256" key="2">
    <source>
        <dbReference type="ARBA" id="ARBA00022801"/>
    </source>
</evidence>
<dbReference type="Pfam" id="PF19263">
    <property type="entry name" value="DUF5906"/>
    <property type="match status" value="1"/>
</dbReference>